<sequence length="262" mass="27771">MRPIDQQTILITGATDGLGRALAAELAAEGATVLVHGRDDQRGKAALQEIGGRAAWYRADLSSLAEVRALAEAVRADHPRLDVLVNNAGIGASGGRAESADGHELRFAVNYLSHYLLTRELLPVLTSSAPARIVNVSSLGQTAIDFDDVMITRGYTGVRAYCQSKLAQIMHTIDLAAELAGTGVTANALHPATYMPTKIVSTPISTLEEGVRATHRLVTDPALDDVSGRFFNGLAEARADDQAYDADARARLRALSDELTGA</sequence>
<proteinExistence type="inferred from homology"/>
<name>A0ABW2XHV6_9ACTN</name>
<organism evidence="3 4">
    <name type="scientific">Actinomadura fibrosa</name>
    <dbReference type="NCBI Taxonomy" id="111802"/>
    <lineage>
        <taxon>Bacteria</taxon>
        <taxon>Bacillati</taxon>
        <taxon>Actinomycetota</taxon>
        <taxon>Actinomycetes</taxon>
        <taxon>Streptosporangiales</taxon>
        <taxon>Thermomonosporaceae</taxon>
        <taxon>Actinomadura</taxon>
    </lineage>
</organism>
<dbReference type="InterPro" id="IPR036291">
    <property type="entry name" value="NAD(P)-bd_dom_sf"/>
</dbReference>
<keyword evidence="4" id="KW-1185">Reference proteome</keyword>
<protein>
    <submittedName>
        <fullName evidence="3">SDR family NAD(P)-dependent oxidoreductase</fullName>
    </submittedName>
</protein>
<dbReference type="Gene3D" id="3.40.50.720">
    <property type="entry name" value="NAD(P)-binding Rossmann-like Domain"/>
    <property type="match status" value="1"/>
</dbReference>
<dbReference type="EMBL" id="JBHTGP010000003">
    <property type="protein sequence ID" value="MFD0684000.1"/>
    <property type="molecule type" value="Genomic_DNA"/>
</dbReference>
<evidence type="ECO:0000313" key="4">
    <source>
        <dbReference type="Proteomes" id="UP001597063"/>
    </source>
</evidence>
<evidence type="ECO:0000256" key="2">
    <source>
        <dbReference type="RuleBase" id="RU000363"/>
    </source>
</evidence>
<dbReference type="PANTHER" id="PTHR43157">
    <property type="entry name" value="PHOSPHATIDYLINOSITOL-GLYCAN BIOSYNTHESIS CLASS F PROTEIN-RELATED"/>
    <property type="match status" value="1"/>
</dbReference>
<evidence type="ECO:0000256" key="1">
    <source>
        <dbReference type="ARBA" id="ARBA00023002"/>
    </source>
</evidence>
<dbReference type="PRINTS" id="PR00081">
    <property type="entry name" value="GDHRDH"/>
</dbReference>
<accession>A0ABW2XHV6</accession>
<evidence type="ECO:0000313" key="3">
    <source>
        <dbReference type="EMBL" id="MFD0684000.1"/>
    </source>
</evidence>
<dbReference type="InterPro" id="IPR002347">
    <property type="entry name" value="SDR_fam"/>
</dbReference>
<dbReference type="Pfam" id="PF00106">
    <property type="entry name" value="adh_short"/>
    <property type="match status" value="1"/>
</dbReference>
<dbReference type="PRINTS" id="PR00080">
    <property type="entry name" value="SDRFAMILY"/>
</dbReference>
<dbReference type="Proteomes" id="UP001597063">
    <property type="component" value="Unassembled WGS sequence"/>
</dbReference>
<comment type="similarity">
    <text evidence="2">Belongs to the short-chain dehydrogenases/reductases (SDR) family.</text>
</comment>
<keyword evidence="1" id="KW-0560">Oxidoreductase</keyword>
<gene>
    <name evidence="3" type="ORF">ACFQZM_05790</name>
</gene>
<dbReference type="PANTHER" id="PTHR43157:SF31">
    <property type="entry name" value="PHOSPHATIDYLINOSITOL-GLYCAN BIOSYNTHESIS CLASS F PROTEIN"/>
    <property type="match status" value="1"/>
</dbReference>
<dbReference type="SUPFAM" id="SSF51735">
    <property type="entry name" value="NAD(P)-binding Rossmann-fold domains"/>
    <property type="match status" value="1"/>
</dbReference>
<dbReference type="RefSeq" id="WP_131754956.1">
    <property type="nucleotide sequence ID" value="NZ_CAACUY010000002.1"/>
</dbReference>
<comment type="caution">
    <text evidence="3">The sequence shown here is derived from an EMBL/GenBank/DDBJ whole genome shotgun (WGS) entry which is preliminary data.</text>
</comment>
<reference evidence="4" key="1">
    <citation type="journal article" date="2019" name="Int. J. Syst. Evol. Microbiol.">
        <title>The Global Catalogue of Microorganisms (GCM) 10K type strain sequencing project: providing services to taxonomists for standard genome sequencing and annotation.</title>
        <authorList>
            <consortium name="The Broad Institute Genomics Platform"/>
            <consortium name="The Broad Institute Genome Sequencing Center for Infectious Disease"/>
            <person name="Wu L."/>
            <person name="Ma J."/>
        </authorList>
    </citation>
    <scope>NUCLEOTIDE SEQUENCE [LARGE SCALE GENOMIC DNA]</scope>
    <source>
        <strain evidence="4">JCM 9371</strain>
    </source>
</reference>